<keyword evidence="3" id="KW-0963">Cytoplasm</keyword>
<dbReference type="InterPro" id="IPR027434">
    <property type="entry name" value="Homing_endonucl"/>
</dbReference>
<dbReference type="Proteomes" id="UP000297792">
    <property type="component" value="Unassembled WGS sequence"/>
</dbReference>
<organism evidence="8 9">
    <name type="scientific">Mycolicibacterium peregrinum</name>
    <name type="common">Mycobacterium peregrinum</name>
    <dbReference type="NCBI Taxonomy" id="43304"/>
    <lineage>
        <taxon>Bacteria</taxon>
        <taxon>Bacillati</taxon>
        <taxon>Actinomycetota</taxon>
        <taxon>Actinomycetes</taxon>
        <taxon>Mycobacteriales</taxon>
        <taxon>Mycobacteriaceae</taxon>
        <taxon>Mycolicibacterium</taxon>
    </lineage>
</organism>
<evidence type="ECO:0000256" key="6">
    <source>
        <dbReference type="ARBA" id="ARBA00039970"/>
    </source>
</evidence>
<evidence type="ECO:0000313" key="8">
    <source>
        <dbReference type="EMBL" id="TGB45331.1"/>
    </source>
</evidence>
<dbReference type="SUPFAM" id="SSF51294">
    <property type="entry name" value="Hedgehog/intein (Hint) domain"/>
    <property type="match status" value="1"/>
</dbReference>
<dbReference type="PANTHER" id="PTHR30473:SF1">
    <property type="entry name" value="PHOH-LIKE PROTEIN"/>
    <property type="match status" value="1"/>
</dbReference>
<dbReference type="SUPFAM" id="SSF52540">
    <property type="entry name" value="P-loop containing nucleoside triphosphate hydrolases"/>
    <property type="match status" value="2"/>
</dbReference>
<dbReference type="Pfam" id="PF14528">
    <property type="entry name" value="LAGLIDADG_3"/>
    <property type="match status" value="1"/>
</dbReference>
<dbReference type="Gene3D" id="3.40.50.300">
    <property type="entry name" value="P-loop containing nucleotide triphosphate hydrolases"/>
    <property type="match status" value="2"/>
</dbReference>
<comment type="similarity">
    <text evidence="2">Belongs to the PhoH family.</text>
</comment>
<dbReference type="InterPro" id="IPR051451">
    <property type="entry name" value="PhoH2-like"/>
</dbReference>
<dbReference type="InterPro" id="IPR004087">
    <property type="entry name" value="KH_dom"/>
</dbReference>
<evidence type="ECO:0000256" key="5">
    <source>
        <dbReference type="ARBA" id="ARBA00022840"/>
    </source>
</evidence>
<dbReference type="GO" id="GO:0005829">
    <property type="term" value="C:cytosol"/>
    <property type="evidence" value="ECO:0007669"/>
    <property type="project" value="TreeGrafter"/>
</dbReference>
<dbReference type="AlphaFoldDB" id="A0A4Z0I0N9"/>
<proteinExistence type="inferred from homology"/>
<comment type="subcellular location">
    <subcellularLocation>
        <location evidence="1">Cytoplasm</location>
    </subcellularLocation>
</comment>
<dbReference type="InterPro" id="IPR004042">
    <property type="entry name" value="Intein_endonuc_central"/>
</dbReference>
<evidence type="ECO:0000256" key="4">
    <source>
        <dbReference type="ARBA" id="ARBA00022741"/>
    </source>
</evidence>
<dbReference type="EMBL" id="RWKA01000003">
    <property type="protein sequence ID" value="TGB45331.1"/>
    <property type="molecule type" value="Genomic_DNA"/>
</dbReference>
<reference evidence="8 9" key="1">
    <citation type="submission" date="2018-12" db="EMBL/GenBank/DDBJ databases">
        <title>Draft genome sequences of Mycolicibacterium peregrinum isolated from a pig with lymphadenitis and from soil on the same Japanese pig farm.</title>
        <authorList>
            <person name="Komatsu T."/>
            <person name="Ohya K."/>
            <person name="Sawai K."/>
            <person name="Odoi J.O."/>
            <person name="Otsu K."/>
            <person name="Ota A."/>
            <person name="Ito T."/>
            <person name="Kawai M."/>
            <person name="Maruyama F."/>
        </authorList>
    </citation>
    <scope>NUCLEOTIDE SEQUENCE [LARGE SCALE GENOMIC DNA]</scope>
    <source>
        <strain evidence="8 9">138</strain>
    </source>
</reference>
<dbReference type="SMART" id="SM00322">
    <property type="entry name" value="KH"/>
    <property type="match status" value="1"/>
</dbReference>
<dbReference type="GO" id="GO:0004519">
    <property type="term" value="F:endonuclease activity"/>
    <property type="evidence" value="ECO:0007669"/>
    <property type="project" value="InterPro"/>
</dbReference>
<keyword evidence="9" id="KW-1185">Reference proteome</keyword>
<dbReference type="Pfam" id="PF02562">
    <property type="entry name" value="PhoH"/>
    <property type="match status" value="2"/>
</dbReference>
<name>A0A4Z0I0N9_MYCPR</name>
<accession>A0A4Z0I0N9</accession>
<gene>
    <name evidence="8" type="ORF">EJD98_07710</name>
</gene>
<sequence length="708" mass="76940">MTPRDTTADSSATASESVRSSITVPPDIIVGLLGSADENLRALERLLTADIHARGNEITFTGEPADVALAERVVAELIAVASSGQAVTPEAVRHSVAILTGAEDESPAEVLTLDILSRRGKTIRPKTLNQKRYVDAIDAHTIVFGIGPAGTGKTYLAMAKAVSALQTKQVNRIILTRPAVEAGERLGFLPGTLSEKIDPYLRPLYDALHDMMDPELIPKLMSAGVIEVAPLAYMRGRAQPLFTNVLTPNGFRPIGELKVGDFVIGSDGSPTEVTGVYPQGFKEIYRVFTQDGASTLASGDHLWAVYTASDRRRNKPARVLETKEIIGNLRAAHAHRYELPLLSSPVEFERRSVPMDPYALGLLLGDGCFSCRATPTFATKDPELADALERLIPGITARRKTDIDYVLNRITTPGEVITIENPVTGVVRQLGLSGKKSDTKFVPVDYLFNSAEVRLAVLQGLLDTDGGPVTQGGRTCRVQYTTASDQLRDDVVFLVESLGGVVYVRTRKAAGRKPGLARGREVHHRCDAHILDIRLPEGVAPFRLTRKAAKYDETGGGRPMRFIDRIEPEGTEEAVCISVAAADSLYITEDFLLTHNTLNDAFIILDEAQNTTAEQMKMFLTRLGFGSKVVVTGDITQVDLPGGNTSGLRAAMNILDGIDDIHFAELTSADVVRHRLVSEIVDAYARHEEPALLNRAQRRSSNGRPRRS</sequence>
<comment type="caution">
    <text evidence="8">The sequence shown here is derived from an EMBL/GenBank/DDBJ whole genome shotgun (WGS) entry which is preliminary data.</text>
</comment>
<dbReference type="InterPro" id="IPR027417">
    <property type="entry name" value="P-loop_NTPase"/>
</dbReference>
<dbReference type="GO" id="GO:0003676">
    <property type="term" value="F:nucleic acid binding"/>
    <property type="evidence" value="ECO:0007669"/>
    <property type="project" value="InterPro"/>
</dbReference>
<evidence type="ECO:0000259" key="7">
    <source>
        <dbReference type="PROSITE" id="PS50819"/>
    </source>
</evidence>
<protein>
    <recommendedName>
        <fullName evidence="6">PhoH-like protein</fullName>
    </recommendedName>
</protein>
<dbReference type="InterPro" id="IPR003714">
    <property type="entry name" value="PhoH"/>
</dbReference>
<dbReference type="SUPFAM" id="SSF55608">
    <property type="entry name" value="Homing endonucleases"/>
    <property type="match status" value="1"/>
</dbReference>
<keyword evidence="4" id="KW-0547">Nucleotide-binding</keyword>
<dbReference type="RefSeq" id="WP_135358883.1">
    <property type="nucleotide sequence ID" value="NZ_RWJZ01000001.1"/>
</dbReference>
<dbReference type="GO" id="GO:0005524">
    <property type="term" value="F:ATP binding"/>
    <property type="evidence" value="ECO:0007669"/>
    <property type="project" value="UniProtKB-KW"/>
</dbReference>
<dbReference type="Gene3D" id="3.10.28.10">
    <property type="entry name" value="Homing endonucleases"/>
    <property type="match status" value="1"/>
</dbReference>
<evidence type="ECO:0000313" key="9">
    <source>
        <dbReference type="Proteomes" id="UP000297792"/>
    </source>
</evidence>
<dbReference type="PANTHER" id="PTHR30473">
    <property type="entry name" value="PROTEIN PHOH"/>
    <property type="match status" value="1"/>
</dbReference>
<dbReference type="InterPro" id="IPR004860">
    <property type="entry name" value="LAGLIDADG_dom"/>
</dbReference>
<dbReference type="InterPro" id="IPR036844">
    <property type="entry name" value="Hint_dom_sf"/>
</dbReference>
<feature type="domain" description="DOD-type homing endonuclease" evidence="7">
    <location>
        <begin position="359"/>
        <end position="500"/>
    </location>
</feature>
<keyword evidence="5" id="KW-0067">ATP-binding</keyword>
<dbReference type="Gene3D" id="2.170.16.10">
    <property type="entry name" value="Hedgehog/Intein (Hint) domain"/>
    <property type="match status" value="1"/>
</dbReference>
<evidence type="ECO:0000256" key="3">
    <source>
        <dbReference type="ARBA" id="ARBA00022490"/>
    </source>
</evidence>
<evidence type="ECO:0000256" key="1">
    <source>
        <dbReference type="ARBA" id="ARBA00004496"/>
    </source>
</evidence>
<dbReference type="PROSITE" id="PS50819">
    <property type="entry name" value="INTEIN_ENDONUCLEASE"/>
    <property type="match status" value="1"/>
</dbReference>
<evidence type="ECO:0000256" key="2">
    <source>
        <dbReference type="ARBA" id="ARBA00010393"/>
    </source>
</evidence>